<keyword evidence="2" id="KW-0812">Transmembrane</keyword>
<dbReference type="Pfam" id="PF00266">
    <property type="entry name" value="Aminotran_5"/>
    <property type="match status" value="1"/>
</dbReference>
<dbReference type="Proteomes" id="UP000515163">
    <property type="component" value="Unplaced"/>
</dbReference>
<dbReference type="Gene3D" id="3.90.1150.10">
    <property type="entry name" value="Aspartate Aminotransferase, domain 1"/>
    <property type="match status" value="1"/>
</dbReference>
<dbReference type="PANTHER" id="PTHR43092">
    <property type="entry name" value="L-CYSTEINE DESULFHYDRASE"/>
    <property type="match status" value="1"/>
</dbReference>
<evidence type="ECO:0000256" key="2">
    <source>
        <dbReference type="SAM" id="Phobius"/>
    </source>
</evidence>
<gene>
    <name evidence="5" type="primary">LOC116303618</name>
</gene>
<keyword evidence="2" id="KW-0472">Membrane</keyword>
<proteinExistence type="predicted"/>
<protein>
    <submittedName>
        <fullName evidence="5">L-cysteine desulfhydrase 1</fullName>
    </submittedName>
</protein>
<feature type="domain" description="Aminotransferase class V" evidence="3">
    <location>
        <begin position="108"/>
        <end position="433"/>
    </location>
</feature>
<keyword evidence="4" id="KW-1185">Reference proteome</keyword>
<dbReference type="RefSeq" id="XP_031569052.1">
    <property type="nucleotide sequence ID" value="XM_031713192.1"/>
</dbReference>
<feature type="transmembrane region" description="Helical" evidence="2">
    <location>
        <begin position="6"/>
        <end position="28"/>
    </location>
</feature>
<evidence type="ECO:0000256" key="1">
    <source>
        <dbReference type="ARBA" id="ARBA00022898"/>
    </source>
</evidence>
<keyword evidence="2" id="KW-1133">Transmembrane helix</keyword>
<dbReference type="GeneID" id="116303618"/>
<dbReference type="InterPro" id="IPR015422">
    <property type="entry name" value="PyrdxlP-dep_Trfase_small"/>
</dbReference>
<dbReference type="InterPro" id="IPR015421">
    <property type="entry name" value="PyrdxlP-dep_Trfase_major"/>
</dbReference>
<dbReference type="OrthoDB" id="5978656at2759"/>
<dbReference type="PANTHER" id="PTHR43092:SF4">
    <property type="entry name" value="AMINOTRANSFERASE CLASS V DOMAIN-CONTAINING PROTEIN"/>
    <property type="match status" value="1"/>
</dbReference>
<keyword evidence="1" id="KW-0663">Pyridoxal phosphate</keyword>
<accession>A0A6P8IQ73</accession>
<dbReference type="Gene3D" id="3.40.640.10">
    <property type="entry name" value="Type I PLP-dependent aspartate aminotransferase-like (Major domain)"/>
    <property type="match status" value="1"/>
</dbReference>
<evidence type="ECO:0000313" key="5">
    <source>
        <dbReference type="RefSeq" id="XP_031569052.1"/>
    </source>
</evidence>
<evidence type="ECO:0000259" key="3">
    <source>
        <dbReference type="Pfam" id="PF00266"/>
    </source>
</evidence>
<dbReference type="AlphaFoldDB" id="A0A6P8IQ73"/>
<dbReference type="InParanoid" id="A0A6P8IQ73"/>
<dbReference type="SUPFAM" id="SSF53383">
    <property type="entry name" value="PLP-dependent transferases"/>
    <property type="match status" value="1"/>
</dbReference>
<dbReference type="KEGG" id="aten:116303618"/>
<reference evidence="5" key="1">
    <citation type="submission" date="2025-08" db="UniProtKB">
        <authorList>
            <consortium name="RefSeq"/>
        </authorList>
    </citation>
    <scope>IDENTIFICATION</scope>
    <source>
        <tissue evidence="5">Tentacle</tissue>
    </source>
</reference>
<sequence length="477" mass="53551">MSSGTISWIITSIAQITMFFLLVWWVALIKLTTSILTLILGPEYKQSLFGKHLRNTEFTLDAYATFVNHGSFGTVPRVVQEAQQRLKDEMEQCPGSWFFYKARPMWNKSITAIAKFVNADPKNLVFVLNATTGVNTVLKSLDLPEGQGIVVTNQTYGAIYKTAQDVCLSKKCNLVVLNITFQTSDLDGSVEFYAADIVEQYRKVLKENPNIKLAIVDYITSASAMKMPVSKIIQVCHEFGVMVLVDGAHAPGQVPLELESLNADFFVGNLHKWMFTPRGSAILWVHPKYQDTINPLVVSWNQDLGFQDKFFMQGTQDQTSYLVIDSASKFYYELGGMNAITGYNKCLASWASLMLATEWKTEVLPIPESMRAPFMASIRLPLEFTAAYGTSCQSEFMIRRDLFQRYRVLTAVCCIQSSLWCRISANVYNTKEDYMKLADAFNRLKHALNTGYKPDVKIIGNSLGPSPAESLTCINQG</sequence>
<dbReference type="InterPro" id="IPR000192">
    <property type="entry name" value="Aminotrans_V_dom"/>
</dbReference>
<organism evidence="4 5">
    <name type="scientific">Actinia tenebrosa</name>
    <name type="common">Australian red waratah sea anemone</name>
    <dbReference type="NCBI Taxonomy" id="6105"/>
    <lineage>
        <taxon>Eukaryota</taxon>
        <taxon>Metazoa</taxon>
        <taxon>Cnidaria</taxon>
        <taxon>Anthozoa</taxon>
        <taxon>Hexacorallia</taxon>
        <taxon>Actiniaria</taxon>
        <taxon>Actiniidae</taxon>
        <taxon>Actinia</taxon>
    </lineage>
</organism>
<evidence type="ECO:0000313" key="4">
    <source>
        <dbReference type="Proteomes" id="UP000515163"/>
    </source>
</evidence>
<dbReference type="InterPro" id="IPR015424">
    <property type="entry name" value="PyrdxlP-dep_Trfase"/>
</dbReference>
<name>A0A6P8IQ73_ACTTE</name>